<reference evidence="2 3" key="1">
    <citation type="journal article" date="2024" name="Nat. Commun.">
        <title>Phylogenomics reveals the evolutionary origins of lichenization in chlorophyte algae.</title>
        <authorList>
            <person name="Puginier C."/>
            <person name="Libourel C."/>
            <person name="Otte J."/>
            <person name="Skaloud P."/>
            <person name="Haon M."/>
            <person name="Grisel S."/>
            <person name="Petersen M."/>
            <person name="Berrin J.G."/>
            <person name="Delaux P.M."/>
            <person name="Dal Grande F."/>
            <person name="Keller J."/>
        </authorList>
    </citation>
    <scope>NUCLEOTIDE SEQUENCE [LARGE SCALE GENOMIC DNA]</scope>
    <source>
        <strain evidence="2 3">SAG 245.80</strain>
    </source>
</reference>
<comment type="caution">
    <text evidence="2">The sequence shown here is derived from an EMBL/GenBank/DDBJ whole genome shotgun (WGS) entry which is preliminary data.</text>
</comment>
<protein>
    <recommendedName>
        <fullName evidence="1">Peptidase S9 prolyl oligopeptidase catalytic domain-containing protein</fullName>
    </recommendedName>
</protein>
<dbReference type="InterPro" id="IPR050585">
    <property type="entry name" value="Xaa-Pro_dipeptidyl-ppase/CocE"/>
</dbReference>
<evidence type="ECO:0000313" key="3">
    <source>
        <dbReference type="Proteomes" id="UP001445335"/>
    </source>
</evidence>
<dbReference type="Gene3D" id="2.120.10.30">
    <property type="entry name" value="TolB, C-terminal domain"/>
    <property type="match status" value="1"/>
</dbReference>
<dbReference type="GO" id="GO:0006508">
    <property type="term" value="P:proteolysis"/>
    <property type="evidence" value="ECO:0007669"/>
    <property type="project" value="InterPro"/>
</dbReference>
<dbReference type="PANTHER" id="PTHR43056">
    <property type="entry name" value="PEPTIDASE S9 PROLYL OLIGOPEPTIDASE"/>
    <property type="match status" value="1"/>
</dbReference>
<gene>
    <name evidence="2" type="ORF">WJX81_008232</name>
</gene>
<dbReference type="InterPro" id="IPR011659">
    <property type="entry name" value="WD40"/>
</dbReference>
<dbReference type="PANTHER" id="PTHR43056:SF5">
    <property type="entry name" value="PEPTIDASE S9 PROLYL OLIGOPEPTIDASE CATALYTIC DOMAIN-CONTAINING PROTEIN"/>
    <property type="match status" value="1"/>
</dbReference>
<evidence type="ECO:0000313" key="2">
    <source>
        <dbReference type="EMBL" id="KAK9844215.1"/>
    </source>
</evidence>
<organism evidence="2 3">
    <name type="scientific">Elliptochloris bilobata</name>
    <dbReference type="NCBI Taxonomy" id="381761"/>
    <lineage>
        <taxon>Eukaryota</taxon>
        <taxon>Viridiplantae</taxon>
        <taxon>Chlorophyta</taxon>
        <taxon>core chlorophytes</taxon>
        <taxon>Trebouxiophyceae</taxon>
        <taxon>Trebouxiophyceae incertae sedis</taxon>
        <taxon>Elliptochloris clade</taxon>
        <taxon>Elliptochloris</taxon>
    </lineage>
</organism>
<dbReference type="InterPro" id="IPR001375">
    <property type="entry name" value="Peptidase_S9_cat"/>
</dbReference>
<dbReference type="Gene3D" id="3.40.50.1820">
    <property type="entry name" value="alpha/beta hydrolase"/>
    <property type="match status" value="1"/>
</dbReference>
<dbReference type="SUPFAM" id="SSF53474">
    <property type="entry name" value="alpha/beta-Hydrolases"/>
    <property type="match status" value="1"/>
</dbReference>
<dbReference type="InterPro" id="IPR022083">
    <property type="entry name" value="KBP"/>
</dbReference>
<dbReference type="SUPFAM" id="SSF69304">
    <property type="entry name" value="Tricorn protease N-terminal domain"/>
    <property type="match status" value="1"/>
</dbReference>
<dbReference type="AlphaFoldDB" id="A0AAW1SCN8"/>
<dbReference type="Pfam" id="PF12309">
    <property type="entry name" value="KBP_C"/>
    <property type="match status" value="1"/>
</dbReference>
<evidence type="ECO:0000259" key="1">
    <source>
        <dbReference type="Pfam" id="PF00326"/>
    </source>
</evidence>
<dbReference type="InterPro" id="IPR029058">
    <property type="entry name" value="AB_hydrolase_fold"/>
</dbReference>
<feature type="domain" description="Peptidase S9 prolyl oligopeptidase catalytic" evidence="1">
    <location>
        <begin position="475"/>
        <end position="679"/>
    </location>
</feature>
<name>A0AAW1SCN8_9CHLO</name>
<dbReference type="InterPro" id="IPR011042">
    <property type="entry name" value="6-blade_b-propeller_TolB-like"/>
</dbReference>
<dbReference type="Pfam" id="PF00326">
    <property type="entry name" value="Peptidase_S9"/>
    <property type="match status" value="1"/>
</dbReference>
<dbReference type="GO" id="GO:0008236">
    <property type="term" value="F:serine-type peptidase activity"/>
    <property type="evidence" value="ECO:0007669"/>
    <property type="project" value="InterPro"/>
</dbReference>
<dbReference type="EMBL" id="JALJOU010000004">
    <property type="protein sequence ID" value="KAK9844215.1"/>
    <property type="molecule type" value="Genomic_DNA"/>
</dbReference>
<accession>A0AAW1SCN8</accession>
<proteinExistence type="predicted"/>
<sequence length="1080" mass="117254">MIAFPVSAFEKNCVASFRTRRGERPMSRAAAQDNMNVAPVGEWVSPITSELITASSISLGAPRLAPSGDYVYYVEGRPTDKGRQVLCRQPVDGGAAQDVTPGPEFGFNVRTRVHEYGGGEYVLSSDAVYFSNFKDQQLYKQSLGAEVGAPEQLTRVAGHRFADAAVDERRGRLLAVREDHTGAGEAVNAVVAVSLATGESSVLASGADFYSNPRLSPDGSKLTWVQWTHPNMPWDTTELWVADVAADGSLTGQRRVAGGGEESVIVPAWAPDGALLFVSDRSGWWNLYRDAAQGGAVALCAREAEFGGPAWTFDGRPFQLLPDGRMLVTYSDPKEAGMRLAVLDPSDGSLADLDTPYTAFGPLSVVPRPGGCVAVALVGGQPTAPSEAALLEVPLEELATAPASAWRVLRKSSSVEVPGGYLSRPQPIEYPTTNNATSHMYYYPPANQDYELPPGEQPPLLVKIHGGPTSAAGSSFSLGIQYWTSRGFAVADVNYRGSTGYGRAYRNELRKQWGVADVDDCCAAAQYLAKQGSADAKRLCIDGGSAGGYTTLACLAFRKVFSAGASHYGVADCELLAKETHKFESRYLDSLIGPYPEDKAVYQERSPINALDRFNTPVAFFQGDEDEVVPPNQAVEMFEALKGKGVATALVMFKGEQHGFRSAGAIRRALDGELFFYGKAHTLTLFYLAQVHGQLGHQQDAVAYCAATLARQVVQGFPRLELVRNCVRLAGVYTDEGDFAVTQHLLAAADAVARQAAVAEEPIGEEATARLAQAWGYLYTQRLQVSAQRADANGGAPAQLPPGRLLALPDDLRLPTLGLPDPTTLPWGAAALATDFEGARDLFNTAMRHFRAALAGLPLDGEVTAHVDTLLHISSAYSSLAAFEQDPARRNAMQLQRARRLEAVIPQLNLAHYRTQLLALRSEAGAAHRAIMDAGFAERKPYPKVAAAAQDALQHYEGFLDFFRKDGRLPEQVPTEDAHLLSKCFEAARCLHRLQPPDARTPDGMDTRHPERLLHMYRDGVDTSYLERSLRMYWYILRQVADGRQPRHAYMAEPCAEMETMLVEQIDVARLKARRAGALR</sequence>
<keyword evidence="3" id="KW-1185">Reference proteome</keyword>
<dbReference type="Pfam" id="PF07676">
    <property type="entry name" value="PD40"/>
    <property type="match status" value="1"/>
</dbReference>
<dbReference type="Proteomes" id="UP001445335">
    <property type="component" value="Unassembled WGS sequence"/>
</dbReference>